<dbReference type="Proteomes" id="UP000305654">
    <property type="component" value="Unassembled WGS sequence"/>
</dbReference>
<dbReference type="EMBL" id="VCDI01000002">
    <property type="protein sequence ID" value="TLU73616.1"/>
    <property type="molecule type" value="Genomic_DNA"/>
</dbReference>
<organism evidence="7 8">
    <name type="scientific">Lichenicoccus roseus</name>
    <dbReference type="NCBI Taxonomy" id="2683649"/>
    <lineage>
        <taxon>Bacteria</taxon>
        <taxon>Pseudomonadati</taxon>
        <taxon>Pseudomonadota</taxon>
        <taxon>Alphaproteobacteria</taxon>
        <taxon>Acetobacterales</taxon>
        <taxon>Acetobacteraceae</taxon>
        <taxon>Lichenicoccus</taxon>
    </lineage>
</organism>
<dbReference type="AlphaFoldDB" id="A0A5R9JDX5"/>
<dbReference type="GO" id="GO:0005886">
    <property type="term" value="C:plasma membrane"/>
    <property type="evidence" value="ECO:0007669"/>
    <property type="project" value="UniProtKB-SubCell"/>
</dbReference>
<keyword evidence="8" id="KW-1185">Reference proteome</keyword>
<evidence type="ECO:0000256" key="3">
    <source>
        <dbReference type="ARBA" id="ARBA00022692"/>
    </source>
</evidence>
<reference evidence="7 8" key="1">
    <citation type="submission" date="2019-05" db="EMBL/GenBank/DDBJ databases">
        <authorList>
            <person name="Pankratov T."/>
            <person name="Grouzdev D."/>
        </authorList>
    </citation>
    <scope>NUCLEOTIDE SEQUENCE [LARGE SCALE GENOMIC DNA]</scope>
    <source>
        <strain evidence="7 8">KEBCLARHB70R</strain>
    </source>
</reference>
<name>A0A5R9JDX5_9PROT</name>
<evidence type="ECO:0000256" key="6">
    <source>
        <dbReference type="SAM" id="Phobius"/>
    </source>
</evidence>
<keyword evidence="5 6" id="KW-0472">Membrane</keyword>
<comment type="caution">
    <text evidence="7">The sequence shown here is derived from an EMBL/GenBank/DDBJ whole genome shotgun (WGS) entry which is preliminary data.</text>
</comment>
<evidence type="ECO:0000256" key="4">
    <source>
        <dbReference type="ARBA" id="ARBA00022989"/>
    </source>
</evidence>
<evidence type="ECO:0000256" key="5">
    <source>
        <dbReference type="ARBA" id="ARBA00023136"/>
    </source>
</evidence>
<evidence type="ECO:0000313" key="8">
    <source>
        <dbReference type="Proteomes" id="UP000305654"/>
    </source>
</evidence>
<feature type="transmembrane region" description="Helical" evidence="6">
    <location>
        <begin position="12"/>
        <end position="41"/>
    </location>
</feature>
<comment type="subcellular location">
    <subcellularLocation>
        <location evidence="1">Cell membrane</location>
        <topology evidence="1">Multi-pass membrane protein</topology>
    </subcellularLocation>
</comment>
<evidence type="ECO:0000256" key="1">
    <source>
        <dbReference type="ARBA" id="ARBA00004651"/>
    </source>
</evidence>
<dbReference type="OrthoDB" id="598027at2"/>
<dbReference type="Pfam" id="PF06146">
    <property type="entry name" value="PsiE"/>
    <property type="match status" value="1"/>
</dbReference>
<protein>
    <recommendedName>
        <fullName evidence="9">Protein PsiE</fullName>
    </recommendedName>
</protein>
<dbReference type="InterPro" id="IPR020948">
    <property type="entry name" value="P_starv_induced_PsiE-like"/>
</dbReference>
<keyword evidence="2" id="KW-1003">Cell membrane</keyword>
<evidence type="ECO:0000256" key="2">
    <source>
        <dbReference type="ARBA" id="ARBA00022475"/>
    </source>
</evidence>
<evidence type="ECO:0000313" key="7">
    <source>
        <dbReference type="EMBL" id="TLU73616.1"/>
    </source>
</evidence>
<gene>
    <name evidence="7" type="ORF">FE263_07390</name>
</gene>
<sequence>MENSLYDRFEHAIVLVLTAAVVVLVALSTYHLIAAVILLVIDDRLNPADPGTFQRVFGMFFTVVIGLEFKHSLVTAGGPESVVRARSIILIGMLATVRKFIVLDLGTVNALELFAIAAAVLSLGVVYWLVRDQDGKIAVFRARQHAREEHPSKSAPDDLVRHS</sequence>
<evidence type="ECO:0008006" key="9">
    <source>
        <dbReference type="Google" id="ProtNLM"/>
    </source>
</evidence>
<keyword evidence="3 6" id="KW-0812">Transmembrane</keyword>
<keyword evidence="4 6" id="KW-1133">Transmembrane helix</keyword>
<accession>A0A5R9JDX5</accession>
<feature type="transmembrane region" description="Helical" evidence="6">
    <location>
        <begin position="113"/>
        <end position="130"/>
    </location>
</feature>
<proteinExistence type="predicted"/>